<gene>
    <name evidence="10" type="ORF">HD842_004586</name>
</gene>
<evidence type="ECO:0000256" key="8">
    <source>
        <dbReference type="SAM" id="Phobius"/>
    </source>
</evidence>
<evidence type="ECO:0000256" key="1">
    <source>
        <dbReference type="ARBA" id="ARBA00004162"/>
    </source>
</evidence>
<dbReference type="InterPro" id="IPR006665">
    <property type="entry name" value="OmpA-like"/>
</dbReference>
<evidence type="ECO:0000256" key="3">
    <source>
        <dbReference type="ARBA" id="ARBA00022475"/>
    </source>
</evidence>
<dbReference type="PANTHER" id="PTHR30329:SF21">
    <property type="entry name" value="LIPOPROTEIN YIAD-RELATED"/>
    <property type="match status" value="1"/>
</dbReference>
<evidence type="ECO:0000256" key="7">
    <source>
        <dbReference type="PROSITE-ProRule" id="PRU00473"/>
    </source>
</evidence>
<dbReference type="SUPFAM" id="SSF103088">
    <property type="entry name" value="OmpA-like"/>
    <property type="match status" value="1"/>
</dbReference>
<dbReference type="RefSeq" id="WP_183558058.1">
    <property type="nucleotide sequence ID" value="NZ_JACHBX010000006.1"/>
</dbReference>
<dbReference type="PROSITE" id="PS51123">
    <property type="entry name" value="OMPA_2"/>
    <property type="match status" value="1"/>
</dbReference>
<organism evidence="10 11">
    <name type="scientific">Massilia aurea</name>
    <dbReference type="NCBI Taxonomy" id="373040"/>
    <lineage>
        <taxon>Bacteria</taxon>
        <taxon>Pseudomonadati</taxon>
        <taxon>Pseudomonadota</taxon>
        <taxon>Betaproteobacteria</taxon>
        <taxon>Burkholderiales</taxon>
        <taxon>Oxalobacteraceae</taxon>
        <taxon>Telluria group</taxon>
        <taxon>Massilia</taxon>
    </lineage>
</organism>
<name>A0A7X0CGN6_9BURK</name>
<evidence type="ECO:0000256" key="6">
    <source>
        <dbReference type="ARBA" id="ARBA00023136"/>
    </source>
</evidence>
<comment type="similarity">
    <text evidence="2">Belongs to the MotB family.</text>
</comment>
<proteinExistence type="inferred from homology"/>
<keyword evidence="3" id="KW-1003">Cell membrane</keyword>
<evidence type="ECO:0000256" key="2">
    <source>
        <dbReference type="ARBA" id="ARBA00008914"/>
    </source>
</evidence>
<comment type="caution">
    <text evidence="10">The sequence shown here is derived from an EMBL/GenBank/DDBJ whole genome shotgun (WGS) entry which is preliminary data.</text>
</comment>
<keyword evidence="11" id="KW-1185">Reference proteome</keyword>
<dbReference type="CDD" id="cd07185">
    <property type="entry name" value="OmpA_C-like"/>
    <property type="match status" value="1"/>
</dbReference>
<dbReference type="InterPro" id="IPR050330">
    <property type="entry name" value="Bact_OuterMem_StrucFunc"/>
</dbReference>
<feature type="domain" description="OmpA-like" evidence="9">
    <location>
        <begin position="159"/>
        <end position="278"/>
    </location>
</feature>
<keyword evidence="4 8" id="KW-0812">Transmembrane</keyword>
<evidence type="ECO:0000313" key="11">
    <source>
        <dbReference type="Proteomes" id="UP000540787"/>
    </source>
</evidence>
<dbReference type="Pfam" id="PF13677">
    <property type="entry name" value="MotB_plug"/>
    <property type="match status" value="1"/>
</dbReference>
<dbReference type="GO" id="GO:0005886">
    <property type="term" value="C:plasma membrane"/>
    <property type="evidence" value="ECO:0007669"/>
    <property type="project" value="UniProtKB-SubCell"/>
</dbReference>
<evidence type="ECO:0000256" key="5">
    <source>
        <dbReference type="ARBA" id="ARBA00022989"/>
    </source>
</evidence>
<comment type="subcellular location">
    <subcellularLocation>
        <location evidence="1">Cell membrane</location>
        <topology evidence="1">Single-pass membrane protein</topology>
    </subcellularLocation>
</comment>
<dbReference type="AlphaFoldDB" id="A0A7X0CGN6"/>
<sequence length="311" mass="33656">MADDNARPIVIKRIKKVAGGHHGGAWKIAYADFVTAMMAFFLLMWLLGSTAKGDLVGISEYFKTPLKVAMQGGSGSGDSSSVIKGGGEDLTRTAGQVKRGDSAPANKSYDLQAAKAALAREEGERLKNLKARIESAIEVNPMLKKYQNQLLLDITSEGLRIQIVDEKNRPMFAMAKAELQPYTKEILHIIGMVLNEVPNKLGISGHTDSTPYHSDAGYSNWELSADRANASRREMVLGGLQDDKVLRVVGLASAAHLDATDPFSPINRRISIIVMNKRTEDAVRRDASTLDVPAEDAEAAATATLNAVKPR</sequence>
<dbReference type="PANTHER" id="PTHR30329">
    <property type="entry name" value="STATOR ELEMENT OF FLAGELLAR MOTOR COMPLEX"/>
    <property type="match status" value="1"/>
</dbReference>
<feature type="transmembrane region" description="Helical" evidence="8">
    <location>
        <begin position="28"/>
        <end position="47"/>
    </location>
</feature>
<dbReference type="Pfam" id="PF00691">
    <property type="entry name" value="OmpA"/>
    <property type="match status" value="1"/>
</dbReference>
<evidence type="ECO:0000313" key="10">
    <source>
        <dbReference type="EMBL" id="MBB6136408.1"/>
    </source>
</evidence>
<evidence type="ECO:0000259" key="9">
    <source>
        <dbReference type="PROSITE" id="PS51123"/>
    </source>
</evidence>
<dbReference type="Gene3D" id="3.30.1330.60">
    <property type="entry name" value="OmpA-like domain"/>
    <property type="match status" value="1"/>
</dbReference>
<keyword evidence="6 7" id="KW-0472">Membrane</keyword>
<dbReference type="EMBL" id="JACHBX010000006">
    <property type="protein sequence ID" value="MBB6136408.1"/>
    <property type="molecule type" value="Genomic_DNA"/>
</dbReference>
<protein>
    <submittedName>
        <fullName evidence="10">Chemotaxis protein MotB</fullName>
    </submittedName>
</protein>
<dbReference type="InterPro" id="IPR036737">
    <property type="entry name" value="OmpA-like_sf"/>
</dbReference>
<accession>A0A7X0CGN6</accession>
<dbReference type="InterPro" id="IPR025713">
    <property type="entry name" value="MotB-like_N_dom"/>
</dbReference>
<reference evidence="10 11" key="1">
    <citation type="submission" date="2020-08" db="EMBL/GenBank/DDBJ databases">
        <title>The Agave Microbiome: Exploring the role of microbial communities in plant adaptations to desert environments.</title>
        <authorList>
            <person name="Partida-Martinez L.P."/>
        </authorList>
    </citation>
    <scope>NUCLEOTIDE SEQUENCE [LARGE SCALE GENOMIC DNA]</scope>
    <source>
        <strain evidence="10 11">AT3.2</strain>
    </source>
</reference>
<dbReference type="Proteomes" id="UP000540787">
    <property type="component" value="Unassembled WGS sequence"/>
</dbReference>
<keyword evidence="5 8" id="KW-1133">Transmembrane helix</keyword>
<evidence type="ECO:0000256" key="4">
    <source>
        <dbReference type="ARBA" id="ARBA00022692"/>
    </source>
</evidence>
<dbReference type="NCBIfam" id="NF006548">
    <property type="entry name" value="PRK09041.1"/>
    <property type="match status" value="1"/>
</dbReference>